<dbReference type="PANTHER" id="PTHR13793:SF107">
    <property type="entry name" value="BROMODOMAIN-CONTAINING PROTEIN HOMOLOG"/>
    <property type="match status" value="1"/>
</dbReference>
<evidence type="ECO:0000256" key="3">
    <source>
        <dbReference type="ARBA" id="ARBA00022833"/>
    </source>
</evidence>
<dbReference type="GO" id="GO:0006357">
    <property type="term" value="P:regulation of transcription by RNA polymerase II"/>
    <property type="evidence" value="ECO:0007669"/>
    <property type="project" value="TreeGrafter"/>
</dbReference>
<reference evidence="8" key="1">
    <citation type="journal article" date="2013" name="Genetics">
        <title>The draft genome and transcriptome of Panagrellus redivivus are shaped by the harsh demands of a free-living lifestyle.</title>
        <authorList>
            <person name="Srinivasan J."/>
            <person name="Dillman A.R."/>
            <person name="Macchietto M.G."/>
            <person name="Heikkinen L."/>
            <person name="Lakso M."/>
            <person name="Fracchia K.M."/>
            <person name="Antoshechkin I."/>
            <person name="Mortazavi A."/>
            <person name="Wong G."/>
            <person name="Sternberg P.W."/>
        </authorList>
    </citation>
    <scope>NUCLEOTIDE SEQUENCE [LARGE SCALE GENOMIC DNA]</scope>
    <source>
        <strain evidence="8">MT8872</strain>
    </source>
</reference>
<feature type="compositionally biased region" description="Basic and acidic residues" evidence="5">
    <location>
        <begin position="49"/>
        <end position="69"/>
    </location>
</feature>
<evidence type="ECO:0000256" key="2">
    <source>
        <dbReference type="ARBA" id="ARBA00022771"/>
    </source>
</evidence>
<dbReference type="InterPro" id="IPR050701">
    <property type="entry name" value="Histone_Mod_Regulator"/>
</dbReference>
<feature type="domain" description="PHD-type" evidence="6">
    <location>
        <begin position="197"/>
        <end position="247"/>
    </location>
</feature>
<evidence type="ECO:0000259" key="6">
    <source>
        <dbReference type="PROSITE" id="PS50016"/>
    </source>
</evidence>
<evidence type="ECO:0000313" key="9">
    <source>
        <dbReference type="WBParaSite" id="Pan_g3508.t1"/>
    </source>
</evidence>
<dbReference type="GO" id="GO:0008270">
    <property type="term" value="F:zinc ion binding"/>
    <property type="evidence" value="ECO:0007669"/>
    <property type="project" value="UniProtKB-KW"/>
</dbReference>
<dbReference type="AlphaFoldDB" id="A0A7E4VUF6"/>
<dbReference type="SMART" id="SM00249">
    <property type="entry name" value="PHD"/>
    <property type="match status" value="2"/>
</dbReference>
<keyword evidence="2 4" id="KW-0863">Zinc-finger</keyword>
<dbReference type="PANTHER" id="PTHR13793">
    <property type="entry name" value="PHD FINGER PROTEINS"/>
    <property type="match status" value="1"/>
</dbReference>
<evidence type="ECO:0000256" key="4">
    <source>
        <dbReference type="PROSITE-ProRule" id="PRU00146"/>
    </source>
</evidence>
<evidence type="ECO:0000256" key="5">
    <source>
        <dbReference type="SAM" id="MobiDB-lite"/>
    </source>
</evidence>
<feature type="region of interest" description="Disordered" evidence="5">
    <location>
        <begin position="1024"/>
        <end position="1049"/>
    </location>
</feature>
<dbReference type="Pfam" id="PF13832">
    <property type="entry name" value="zf-HC5HC2H_2"/>
    <property type="match status" value="1"/>
</dbReference>
<dbReference type="InterPro" id="IPR001965">
    <property type="entry name" value="Znf_PHD"/>
</dbReference>
<feature type="compositionally biased region" description="Low complexity" evidence="5">
    <location>
        <begin position="1024"/>
        <end position="1039"/>
    </location>
</feature>
<feature type="region of interest" description="Disordered" evidence="5">
    <location>
        <begin position="1"/>
        <end position="69"/>
    </location>
</feature>
<dbReference type="InterPro" id="IPR019787">
    <property type="entry name" value="Znf_PHD-finger"/>
</dbReference>
<accession>A0A7E4VUF6</accession>
<sequence>MVHKKGEPEPQDSSVAVVEEKSDGKLTAREKELIAQKHSENVASSTVTDKQRRISDETGEIPEEHEIDHPPERQAVLTVTAEYDELPLKEKGKKGKPSHRYIEYAYEKPRFVEPKIDNRIFEIHLGDINDRDYRCDEMDLKLIARLNKYLHGKDSNFKLTEKDFEVMITRLDRAALQQHFIQKKWKGVFYLRPDHFESNCNVCKSTIITKSNRLLECYVCHIVVHQECYGVPCQPIAPWVCRVCNILPTTRPQCALCPLDYGPLKQTTDIRFVHVSCAMWTDGVAINMNQHLEPVEVMENFEITTCQLCDLRYGITIMCDQETCKTHFHASCAELAGCQMETVVNGDGNNVVRQVFCFEHGQSAGEVNLTVIKNKIKEHIKAGTEPSKPMVAEIKDHRKAMNPTRQKIDHEILDFLYCNYMRRRTQNNGKLLSIRLADLTDKVYRIRCALLNGKLVNEMPDHFRFRDKQCYVPNLIYDNFDTWRIAPSSKAMLPSTQTALFTANSMQSFLVVFYKFLKDVHLLDKISECNWQKYMPMNIDTFGNKSKKSKKIKTENDDEKEEEGRIQAGDVIGFLSYCSMPYDYLIGIFIAGLIFLDEKEEFTKINTTAITPMNLTIMYEKYLTKQYRLLHDVYDDFHLMMSLVYKGNPTGDRLKYVQAFEDAACYILLSPTYLEIYRSFLTELNLQNPDETSRIFYYLFNKFDPEFEIPANEKCRNLQAMSILAKFIYKCCSKEKLRSLPIYYMVKKLYERRAVLPDFDIATFKFLPQPKYGFNIAFNLRFFALRRHFFHPKKEFGRVSMEYVSTTIKENLKSLGFDLFPGSTTIVKRADIAQEIADKKQIKVLQPIKIDKSEMRNFDAKQQLSKEKTCHRSGHPLFAPSNVQAKNFGHNTLVMVEKCSLGKNIAGRAIDVDIYENKYGPIALKYIRCKVLVEFTMMTFHNESDETRMDTTIITLESIPWEQVSAAYLPEIRYYLKQYEQHWAESPTIQSMKSMIKWYDTAKHDVKYDFVKNDEFLVWGEGEFAQSSSESEGESSTQSDVTMESDYDR</sequence>
<dbReference type="InterPro" id="IPR013083">
    <property type="entry name" value="Znf_RING/FYVE/PHD"/>
</dbReference>
<dbReference type="WBParaSite" id="Pan_g3508.t1">
    <property type="protein sequence ID" value="Pan_g3508.t1"/>
    <property type="gene ID" value="Pan_g3508"/>
</dbReference>
<organism evidence="8 9">
    <name type="scientific">Panagrellus redivivus</name>
    <name type="common">Microworm</name>
    <dbReference type="NCBI Taxonomy" id="6233"/>
    <lineage>
        <taxon>Eukaryota</taxon>
        <taxon>Metazoa</taxon>
        <taxon>Ecdysozoa</taxon>
        <taxon>Nematoda</taxon>
        <taxon>Chromadorea</taxon>
        <taxon>Rhabditida</taxon>
        <taxon>Tylenchina</taxon>
        <taxon>Panagrolaimomorpha</taxon>
        <taxon>Panagrolaimoidea</taxon>
        <taxon>Panagrolaimidae</taxon>
        <taxon>Panagrellus</taxon>
    </lineage>
</organism>
<evidence type="ECO:0000259" key="7">
    <source>
        <dbReference type="PROSITE" id="PS51805"/>
    </source>
</evidence>
<dbReference type="SUPFAM" id="SSF57903">
    <property type="entry name" value="FYVE/PHD zinc finger"/>
    <property type="match status" value="2"/>
</dbReference>
<keyword evidence="1" id="KW-0479">Metal-binding</keyword>
<keyword evidence="3" id="KW-0862">Zinc</keyword>
<dbReference type="Proteomes" id="UP000492821">
    <property type="component" value="Unassembled WGS sequence"/>
</dbReference>
<dbReference type="InterPro" id="IPR011011">
    <property type="entry name" value="Znf_FYVE_PHD"/>
</dbReference>
<dbReference type="PROSITE" id="PS01359">
    <property type="entry name" value="ZF_PHD_1"/>
    <property type="match status" value="1"/>
</dbReference>
<reference evidence="9" key="2">
    <citation type="submission" date="2020-10" db="UniProtKB">
        <authorList>
            <consortium name="WormBaseParasite"/>
        </authorList>
    </citation>
    <scope>IDENTIFICATION</scope>
</reference>
<dbReference type="InterPro" id="IPR019786">
    <property type="entry name" value="Zinc_finger_PHD-type_CS"/>
</dbReference>
<feature type="compositionally biased region" description="Basic and acidic residues" evidence="5">
    <location>
        <begin position="18"/>
        <end position="40"/>
    </location>
</feature>
<proteinExistence type="predicted"/>
<dbReference type="PROSITE" id="PS50016">
    <property type="entry name" value="ZF_PHD_2"/>
    <property type="match status" value="1"/>
</dbReference>
<dbReference type="InterPro" id="IPR034732">
    <property type="entry name" value="EPHD"/>
</dbReference>
<evidence type="ECO:0000313" key="8">
    <source>
        <dbReference type="Proteomes" id="UP000492821"/>
    </source>
</evidence>
<protein>
    <submittedName>
        <fullName evidence="9">PHD-type domain-containing protein</fullName>
    </submittedName>
</protein>
<keyword evidence="8" id="KW-1185">Reference proteome</keyword>
<feature type="domain" description="PHD-type" evidence="7">
    <location>
        <begin position="251"/>
        <end position="361"/>
    </location>
</feature>
<name>A0A7E4VUF6_PANRE</name>
<dbReference type="PROSITE" id="PS51805">
    <property type="entry name" value="EPHD"/>
    <property type="match status" value="1"/>
</dbReference>
<evidence type="ECO:0000256" key="1">
    <source>
        <dbReference type="ARBA" id="ARBA00022723"/>
    </source>
</evidence>
<dbReference type="Gene3D" id="3.30.40.10">
    <property type="entry name" value="Zinc/RING finger domain, C3HC4 (zinc finger)"/>
    <property type="match status" value="2"/>
</dbReference>